<dbReference type="EC" id="6.3.2.10" evidence="10 11"/>
<dbReference type="EMBL" id="DWUW01000337">
    <property type="protein sequence ID" value="HJD32605.1"/>
    <property type="molecule type" value="Genomic_DNA"/>
</dbReference>
<keyword evidence="4 10" id="KW-0547">Nucleotide-binding</keyword>
<dbReference type="Pfam" id="PF01225">
    <property type="entry name" value="Mur_ligase"/>
    <property type="match status" value="1"/>
</dbReference>
<dbReference type="Pfam" id="PF08245">
    <property type="entry name" value="Mur_ligase_M"/>
    <property type="match status" value="1"/>
</dbReference>
<evidence type="ECO:0000256" key="8">
    <source>
        <dbReference type="ARBA" id="ARBA00023306"/>
    </source>
</evidence>
<feature type="domain" description="Mur ligase C-terminal" evidence="13">
    <location>
        <begin position="390"/>
        <end position="485"/>
    </location>
</feature>
<dbReference type="PANTHER" id="PTHR43024">
    <property type="entry name" value="UDP-N-ACETYLMURAMOYL-TRIPEPTIDE--D-ALANYL-D-ALANINE LIGASE"/>
    <property type="match status" value="1"/>
</dbReference>
<evidence type="ECO:0000256" key="4">
    <source>
        <dbReference type="ARBA" id="ARBA00022741"/>
    </source>
</evidence>
<evidence type="ECO:0000256" key="6">
    <source>
        <dbReference type="ARBA" id="ARBA00022960"/>
    </source>
</evidence>
<dbReference type="InterPro" id="IPR000713">
    <property type="entry name" value="Mur_ligase_N"/>
</dbReference>
<dbReference type="Gene3D" id="3.90.190.20">
    <property type="entry name" value="Mur ligase, C-terminal domain"/>
    <property type="match status" value="1"/>
</dbReference>
<gene>
    <name evidence="10" type="primary">murF</name>
    <name evidence="15" type="ORF">H9912_11805</name>
</gene>
<dbReference type="InterPro" id="IPR013221">
    <property type="entry name" value="Mur_ligase_cen"/>
</dbReference>
<evidence type="ECO:0000259" key="13">
    <source>
        <dbReference type="Pfam" id="PF02875"/>
    </source>
</evidence>
<evidence type="ECO:0000313" key="16">
    <source>
        <dbReference type="Proteomes" id="UP000823851"/>
    </source>
</evidence>
<dbReference type="InterPro" id="IPR051046">
    <property type="entry name" value="MurCDEF_CellWall_CoF430Synth"/>
</dbReference>
<accession>A0A9D2U001</accession>
<dbReference type="SUPFAM" id="SSF53623">
    <property type="entry name" value="MurD-like peptide ligases, catalytic domain"/>
    <property type="match status" value="1"/>
</dbReference>
<dbReference type="GO" id="GO:0005524">
    <property type="term" value="F:ATP binding"/>
    <property type="evidence" value="ECO:0007669"/>
    <property type="project" value="UniProtKB-UniRule"/>
</dbReference>
<protein>
    <recommendedName>
        <fullName evidence="10 11">UDP-N-acetylmuramoyl-tripeptide--D-alanyl-D-alanine ligase</fullName>
        <ecNumber evidence="10 11">6.3.2.10</ecNumber>
    </recommendedName>
    <alternativeName>
        <fullName evidence="10">D-alanyl-D-alanine-adding enzyme</fullName>
    </alternativeName>
</protein>
<dbReference type="InterPro" id="IPR004101">
    <property type="entry name" value="Mur_ligase_C"/>
</dbReference>
<dbReference type="Gene3D" id="3.40.1390.10">
    <property type="entry name" value="MurE/MurF, N-terminal domain"/>
    <property type="match status" value="1"/>
</dbReference>
<feature type="domain" description="Mur ligase central" evidence="14">
    <location>
        <begin position="110"/>
        <end position="304"/>
    </location>
</feature>
<evidence type="ECO:0000256" key="1">
    <source>
        <dbReference type="ARBA" id="ARBA00022490"/>
    </source>
</evidence>
<keyword evidence="8 10" id="KW-0131">Cell cycle</keyword>
<dbReference type="GO" id="GO:0005737">
    <property type="term" value="C:cytoplasm"/>
    <property type="evidence" value="ECO:0007669"/>
    <property type="project" value="UniProtKB-SubCell"/>
</dbReference>
<comment type="subcellular location">
    <subcellularLocation>
        <location evidence="10 11">Cytoplasm</location>
    </subcellularLocation>
</comment>
<proteinExistence type="inferred from homology"/>
<keyword evidence="1 10" id="KW-0963">Cytoplasm</keyword>
<dbReference type="HAMAP" id="MF_02019">
    <property type="entry name" value="MurF"/>
    <property type="match status" value="1"/>
</dbReference>
<dbReference type="Pfam" id="PF02875">
    <property type="entry name" value="Mur_ligase_C"/>
    <property type="match status" value="1"/>
</dbReference>
<name>A0A9D2U001_9FIRM</name>
<organism evidence="15 16">
    <name type="scientific">Candidatus Eisenbergiella stercorigallinarum</name>
    <dbReference type="NCBI Taxonomy" id="2838557"/>
    <lineage>
        <taxon>Bacteria</taxon>
        <taxon>Bacillati</taxon>
        <taxon>Bacillota</taxon>
        <taxon>Clostridia</taxon>
        <taxon>Lachnospirales</taxon>
        <taxon>Lachnospiraceae</taxon>
        <taxon>Eisenbergiella</taxon>
    </lineage>
</organism>
<evidence type="ECO:0000313" key="15">
    <source>
        <dbReference type="EMBL" id="HJD32605.1"/>
    </source>
</evidence>
<evidence type="ECO:0000256" key="3">
    <source>
        <dbReference type="ARBA" id="ARBA00022618"/>
    </source>
</evidence>
<dbReference type="GO" id="GO:0051301">
    <property type="term" value="P:cell division"/>
    <property type="evidence" value="ECO:0007669"/>
    <property type="project" value="UniProtKB-KW"/>
</dbReference>
<sequence>MKNMTLENVAKACGGRLVCEGEPSRAECASVVIDSRQAGENSIFIAVRGERVDGHRFLPDVFQKGALGTVCERLPENAGGPCILVEDSLKALRQIAAFYREQLPAKVVGITGSVGKTSTKEFVAAVLARKYRVHKTQGNFNNEIGVPLTVLSMPEDTEVAVLEMGINHFGEMRRLSRIAQPDICVMTNIGQCHLEFLGSREGILKAKSEIFEHMREDGRAVLNGDDDMLAAISQVKGKAPLLYGIPDVPDGEAARKYGVYAKEIRKKGLLGSEAVFCHAGKEFAVRVPLPGAHMVYNALAAAEVGFLLGLSPDEITAGLAEVRSVSGRSRVLRAGSRTVIDDCYNANPVSVEAAVDLLVQDAARRESSGQAACSQTASDQAAPGQTACGQPDARRVAVLGDMLELGEEERLLHERVGRYCVKKGVDCLICAGPLSEATYEGALSEAEKEGKMPSGGIHYFPDRAALLAGIGALLEEKDTILIKASHSMGFEEAVKLLTSGWAAAGAGDGV</sequence>
<evidence type="ECO:0000256" key="9">
    <source>
        <dbReference type="ARBA" id="ARBA00023316"/>
    </source>
</evidence>
<dbReference type="PANTHER" id="PTHR43024:SF1">
    <property type="entry name" value="UDP-N-ACETYLMURAMOYL-TRIPEPTIDE--D-ALANYL-D-ALANINE LIGASE"/>
    <property type="match status" value="1"/>
</dbReference>
<dbReference type="Gene3D" id="3.40.1190.10">
    <property type="entry name" value="Mur-like, catalytic domain"/>
    <property type="match status" value="1"/>
</dbReference>
<comment type="pathway">
    <text evidence="10 11">Cell wall biogenesis; peptidoglycan biosynthesis.</text>
</comment>
<dbReference type="GO" id="GO:0071555">
    <property type="term" value="P:cell wall organization"/>
    <property type="evidence" value="ECO:0007669"/>
    <property type="project" value="UniProtKB-KW"/>
</dbReference>
<reference evidence="15" key="1">
    <citation type="journal article" date="2021" name="PeerJ">
        <title>Extensive microbial diversity within the chicken gut microbiome revealed by metagenomics and culture.</title>
        <authorList>
            <person name="Gilroy R."/>
            <person name="Ravi A."/>
            <person name="Getino M."/>
            <person name="Pursley I."/>
            <person name="Horton D.L."/>
            <person name="Alikhan N.F."/>
            <person name="Baker D."/>
            <person name="Gharbi K."/>
            <person name="Hall N."/>
            <person name="Watson M."/>
            <person name="Adriaenssens E.M."/>
            <person name="Foster-Nyarko E."/>
            <person name="Jarju S."/>
            <person name="Secka A."/>
            <person name="Antonio M."/>
            <person name="Oren A."/>
            <person name="Chaudhuri R.R."/>
            <person name="La Ragione R."/>
            <person name="Hildebrand F."/>
            <person name="Pallen M.J."/>
        </authorList>
    </citation>
    <scope>NUCLEOTIDE SEQUENCE</scope>
    <source>
        <strain evidence="15">ChiHjej8B7-25341</strain>
    </source>
</reference>
<dbReference type="NCBIfam" id="TIGR01143">
    <property type="entry name" value="murF"/>
    <property type="match status" value="1"/>
</dbReference>
<feature type="domain" description="Mur ligase N-terminal catalytic" evidence="12">
    <location>
        <begin position="30"/>
        <end position="99"/>
    </location>
</feature>
<feature type="binding site" evidence="10">
    <location>
        <begin position="112"/>
        <end position="118"/>
    </location>
    <ligand>
        <name>ATP</name>
        <dbReference type="ChEBI" id="CHEBI:30616"/>
    </ligand>
</feature>
<dbReference type="GO" id="GO:0008360">
    <property type="term" value="P:regulation of cell shape"/>
    <property type="evidence" value="ECO:0007669"/>
    <property type="project" value="UniProtKB-KW"/>
</dbReference>
<dbReference type="AlphaFoldDB" id="A0A9D2U001"/>
<dbReference type="SUPFAM" id="SSF53244">
    <property type="entry name" value="MurD-like peptide ligases, peptide-binding domain"/>
    <property type="match status" value="2"/>
</dbReference>
<dbReference type="InterPro" id="IPR036565">
    <property type="entry name" value="Mur-like_cat_sf"/>
</dbReference>
<comment type="catalytic activity">
    <reaction evidence="10 11">
        <text>D-alanyl-D-alanine + UDP-N-acetyl-alpha-D-muramoyl-L-alanyl-gamma-D-glutamyl-meso-2,6-diaminopimelate + ATP = UDP-N-acetyl-alpha-D-muramoyl-L-alanyl-gamma-D-glutamyl-meso-2,6-diaminopimeloyl-D-alanyl-D-alanine + ADP + phosphate + H(+)</text>
        <dbReference type="Rhea" id="RHEA:28374"/>
        <dbReference type="ChEBI" id="CHEBI:15378"/>
        <dbReference type="ChEBI" id="CHEBI:30616"/>
        <dbReference type="ChEBI" id="CHEBI:43474"/>
        <dbReference type="ChEBI" id="CHEBI:57822"/>
        <dbReference type="ChEBI" id="CHEBI:61386"/>
        <dbReference type="ChEBI" id="CHEBI:83905"/>
        <dbReference type="ChEBI" id="CHEBI:456216"/>
        <dbReference type="EC" id="6.3.2.10"/>
    </reaction>
</comment>
<evidence type="ECO:0000256" key="10">
    <source>
        <dbReference type="HAMAP-Rule" id="MF_02019"/>
    </source>
</evidence>
<dbReference type="SUPFAM" id="SSF63418">
    <property type="entry name" value="MurE/MurF N-terminal domain"/>
    <property type="match status" value="1"/>
</dbReference>
<reference evidence="15" key="2">
    <citation type="submission" date="2021-04" db="EMBL/GenBank/DDBJ databases">
        <authorList>
            <person name="Gilroy R."/>
        </authorList>
    </citation>
    <scope>NUCLEOTIDE SEQUENCE</scope>
    <source>
        <strain evidence="15">ChiHjej8B7-25341</strain>
    </source>
</reference>
<evidence type="ECO:0000256" key="7">
    <source>
        <dbReference type="ARBA" id="ARBA00022984"/>
    </source>
</evidence>
<keyword evidence="5 10" id="KW-0067">ATP-binding</keyword>
<dbReference type="Proteomes" id="UP000823851">
    <property type="component" value="Unassembled WGS sequence"/>
</dbReference>
<dbReference type="GO" id="GO:0009252">
    <property type="term" value="P:peptidoglycan biosynthetic process"/>
    <property type="evidence" value="ECO:0007669"/>
    <property type="project" value="UniProtKB-UniRule"/>
</dbReference>
<evidence type="ECO:0000259" key="14">
    <source>
        <dbReference type="Pfam" id="PF08245"/>
    </source>
</evidence>
<evidence type="ECO:0000256" key="2">
    <source>
        <dbReference type="ARBA" id="ARBA00022598"/>
    </source>
</evidence>
<dbReference type="InterPro" id="IPR035911">
    <property type="entry name" value="MurE/MurF_N"/>
</dbReference>
<keyword evidence="9 10" id="KW-0961">Cell wall biogenesis/degradation</keyword>
<comment type="caution">
    <text evidence="15">The sequence shown here is derived from an EMBL/GenBank/DDBJ whole genome shotgun (WGS) entry which is preliminary data.</text>
</comment>
<evidence type="ECO:0000259" key="12">
    <source>
        <dbReference type="Pfam" id="PF01225"/>
    </source>
</evidence>
<keyword evidence="2 10" id="KW-0436">Ligase</keyword>
<comment type="similarity">
    <text evidence="10">Belongs to the MurCDEF family. MurF subfamily.</text>
</comment>
<evidence type="ECO:0000256" key="11">
    <source>
        <dbReference type="RuleBase" id="RU004136"/>
    </source>
</evidence>
<evidence type="ECO:0000256" key="5">
    <source>
        <dbReference type="ARBA" id="ARBA00022840"/>
    </source>
</evidence>
<keyword evidence="7 10" id="KW-0573">Peptidoglycan synthesis</keyword>
<keyword evidence="3 10" id="KW-0132">Cell division</keyword>
<comment type="function">
    <text evidence="10 11">Involved in cell wall formation. Catalyzes the final step in the synthesis of UDP-N-acetylmuramoyl-pentapeptide, the precursor of murein.</text>
</comment>
<dbReference type="InterPro" id="IPR005863">
    <property type="entry name" value="UDP-N-AcMur_synth"/>
</dbReference>
<dbReference type="GO" id="GO:0047480">
    <property type="term" value="F:UDP-N-acetylmuramoyl-tripeptide-D-alanyl-D-alanine ligase activity"/>
    <property type="evidence" value="ECO:0007669"/>
    <property type="project" value="UniProtKB-UniRule"/>
</dbReference>
<keyword evidence="6 10" id="KW-0133">Cell shape</keyword>
<dbReference type="InterPro" id="IPR036615">
    <property type="entry name" value="Mur_ligase_C_dom_sf"/>
</dbReference>